<protein>
    <recommendedName>
        <fullName evidence="3">Fungal-type protein kinase domain-containing protein</fullName>
    </recommendedName>
</protein>
<accession>A0A9W9DR79</accession>
<dbReference type="AlphaFoldDB" id="A0A9W9DR79"/>
<comment type="caution">
    <text evidence="1">The sequence shown here is derived from an EMBL/GenBank/DDBJ whole genome shotgun (WGS) entry which is preliminary data.</text>
</comment>
<dbReference type="EMBL" id="JAOTPV010000006">
    <property type="protein sequence ID" value="KAJ4480829.1"/>
    <property type="molecule type" value="Genomic_DNA"/>
</dbReference>
<proteinExistence type="predicted"/>
<evidence type="ECO:0000313" key="2">
    <source>
        <dbReference type="Proteomes" id="UP001150266"/>
    </source>
</evidence>
<gene>
    <name evidence="1" type="ORF">J3R30DRAFT_3403148</name>
</gene>
<evidence type="ECO:0000313" key="1">
    <source>
        <dbReference type="EMBL" id="KAJ4480829.1"/>
    </source>
</evidence>
<name>A0A9W9DR79_9AGAR</name>
<dbReference type="OrthoDB" id="5569250at2759"/>
<reference evidence="1" key="1">
    <citation type="submission" date="2022-08" db="EMBL/GenBank/DDBJ databases">
        <title>A Global Phylogenomic Analysis of the Shiitake Genus Lentinula.</title>
        <authorList>
            <consortium name="DOE Joint Genome Institute"/>
            <person name="Sierra-Patev S."/>
            <person name="Min B."/>
            <person name="Naranjo-Ortiz M."/>
            <person name="Looney B."/>
            <person name="Konkel Z."/>
            <person name="Slot J.C."/>
            <person name="Sakamoto Y."/>
            <person name="Steenwyk J.L."/>
            <person name="Rokas A."/>
            <person name="Carro J."/>
            <person name="Camarero S."/>
            <person name="Ferreira P."/>
            <person name="Molpeceres G."/>
            <person name="Ruiz-Duenas F.J."/>
            <person name="Serrano A."/>
            <person name="Henrissat B."/>
            <person name="Drula E."/>
            <person name="Hughes K.W."/>
            <person name="Mata J.L."/>
            <person name="Ishikawa N.K."/>
            <person name="Vargas-Isla R."/>
            <person name="Ushijima S."/>
            <person name="Smith C.A."/>
            <person name="Ahrendt S."/>
            <person name="Andreopoulos W."/>
            <person name="He G."/>
            <person name="Labutti K."/>
            <person name="Lipzen A."/>
            <person name="Ng V."/>
            <person name="Riley R."/>
            <person name="Sandor L."/>
            <person name="Barry K."/>
            <person name="Martinez A.T."/>
            <person name="Xiao Y."/>
            <person name="Gibbons J.G."/>
            <person name="Terashima K."/>
            <person name="Grigoriev I.V."/>
            <person name="Hibbett D.S."/>
        </authorList>
    </citation>
    <scope>NUCLEOTIDE SEQUENCE</scope>
    <source>
        <strain evidence="1">JLM2183</strain>
    </source>
</reference>
<sequence>MIKHMRVLPPEDLGIVPNLNATFMKDRKSLRSAEAMLQFAAANGPPSNEIFEWSKGSLFTFPYKNETPHTFGKNTPQANFGQRFKDDYEIRLMRGSIQEESRPLSSLGTAKDCAQVFYDVIRFLNWHKTLHGALNNTRPNGKVLTGSGVCLLGHPVTGPACAQTLARVLSFDYDTLCYHFSYKEVVSVMHCYDD</sequence>
<dbReference type="Proteomes" id="UP001150266">
    <property type="component" value="Unassembled WGS sequence"/>
</dbReference>
<evidence type="ECO:0008006" key="3">
    <source>
        <dbReference type="Google" id="ProtNLM"/>
    </source>
</evidence>
<organism evidence="1 2">
    <name type="scientific">Lentinula aciculospora</name>
    <dbReference type="NCBI Taxonomy" id="153920"/>
    <lineage>
        <taxon>Eukaryota</taxon>
        <taxon>Fungi</taxon>
        <taxon>Dikarya</taxon>
        <taxon>Basidiomycota</taxon>
        <taxon>Agaricomycotina</taxon>
        <taxon>Agaricomycetes</taxon>
        <taxon>Agaricomycetidae</taxon>
        <taxon>Agaricales</taxon>
        <taxon>Marasmiineae</taxon>
        <taxon>Omphalotaceae</taxon>
        <taxon>Lentinula</taxon>
    </lineage>
</organism>
<keyword evidence="2" id="KW-1185">Reference proteome</keyword>